<dbReference type="Pfam" id="PF20700">
    <property type="entry name" value="Mutator"/>
    <property type="match status" value="1"/>
</dbReference>
<organism evidence="2 3">
    <name type="scientific">Mytilus galloprovincialis</name>
    <name type="common">Mediterranean mussel</name>
    <dbReference type="NCBI Taxonomy" id="29158"/>
    <lineage>
        <taxon>Eukaryota</taxon>
        <taxon>Metazoa</taxon>
        <taxon>Spiralia</taxon>
        <taxon>Lophotrochozoa</taxon>
        <taxon>Mollusca</taxon>
        <taxon>Bivalvia</taxon>
        <taxon>Autobranchia</taxon>
        <taxon>Pteriomorphia</taxon>
        <taxon>Mytilida</taxon>
        <taxon>Mytiloidea</taxon>
        <taxon>Mytilidae</taxon>
        <taxon>Mytilinae</taxon>
        <taxon>Mytilus</taxon>
    </lineage>
</organism>
<gene>
    <name evidence="2" type="ORF">MGAL_10B069867</name>
</gene>
<evidence type="ECO:0000259" key="1">
    <source>
        <dbReference type="Pfam" id="PF20700"/>
    </source>
</evidence>
<comment type="caution">
    <text evidence="2">The sequence shown here is derived from an EMBL/GenBank/DDBJ whole genome shotgun (WGS) entry which is preliminary data.</text>
</comment>
<dbReference type="EMBL" id="UYJE01007290">
    <property type="protein sequence ID" value="VDI53268.1"/>
    <property type="molecule type" value="Genomic_DNA"/>
</dbReference>
<dbReference type="InterPro" id="IPR049012">
    <property type="entry name" value="Mutator_transp_dom"/>
</dbReference>
<dbReference type="AlphaFoldDB" id="A0A8B6FRS9"/>
<accession>A0A8B6FRS9</accession>
<protein>
    <recommendedName>
        <fullName evidence="1">Mutator-like transposase domain-containing protein</fullName>
    </recommendedName>
</protein>
<keyword evidence="3" id="KW-1185">Reference proteome</keyword>
<dbReference type="OrthoDB" id="6781877at2759"/>
<reference evidence="2" key="1">
    <citation type="submission" date="2018-11" db="EMBL/GenBank/DDBJ databases">
        <authorList>
            <person name="Alioto T."/>
            <person name="Alioto T."/>
        </authorList>
    </citation>
    <scope>NUCLEOTIDE SEQUENCE</scope>
</reference>
<proteinExistence type="predicted"/>
<feature type="domain" description="Mutator-like transposase" evidence="1">
    <location>
        <begin position="1"/>
        <end position="109"/>
    </location>
</feature>
<name>A0A8B6FRS9_MYTGA</name>
<dbReference type="Proteomes" id="UP000596742">
    <property type="component" value="Unassembled WGS sequence"/>
</dbReference>
<evidence type="ECO:0000313" key="2">
    <source>
        <dbReference type="EMBL" id="VDI53268.1"/>
    </source>
</evidence>
<evidence type="ECO:0000313" key="3">
    <source>
        <dbReference type="Proteomes" id="UP000596742"/>
    </source>
</evidence>
<sequence>MEPDMIVEILKDAKKKDTPVITLIGDDDCTAFSRARCEVDLCLEKVSDINHVKKNISHRLHKIKGKSKELSVKTITALLKSFSFMLAQNKGDSDRIKNSLPSVVLHQFGYKYVAQVHEELGLSPGIATTVTAAIRDKDVNRKRTVTKTKKFKLQRLKLKSQRSSETRSHEIREGYTYCSNVIADAQEPDLTVIPGPSEDNCEHIEKVVVFYDLETTGLSRQSSIHKFLQFVRNMN</sequence>